<dbReference type="EMBL" id="ML977647">
    <property type="protein sequence ID" value="KAF1995002.1"/>
    <property type="molecule type" value="Genomic_DNA"/>
</dbReference>
<keyword evidence="2" id="KW-0812">Transmembrane</keyword>
<evidence type="ECO:0008006" key="5">
    <source>
        <dbReference type="Google" id="ProtNLM"/>
    </source>
</evidence>
<name>A0A6A5VZ76_9PLEO</name>
<keyword evidence="2" id="KW-1133">Transmembrane helix</keyword>
<organism evidence="3 4">
    <name type="scientific">Amniculicola lignicola CBS 123094</name>
    <dbReference type="NCBI Taxonomy" id="1392246"/>
    <lineage>
        <taxon>Eukaryota</taxon>
        <taxon>Fungi</taxon>
        <taxon>Dikarya</taxon>
        <taxon>Ascomycota</taxon>
        <taxon>Pezizomycotina</taxon>
        <taxon>Dothideomycetes</taxon>
        <taxon>Pleosporomycetidae</taxon>
        <taxon>Pleosporales</taxon>
        <taxon>Amniculicolaceae</taxon>
        <taxon>Amniculicola</taxon>
    </lineage>
</organism>
<accession>A0A6A5VZ76</accession>
<keyword evidence="4" id="KW-1185">Reference proteome</keyword>
<evidence type="ECO:0000313" key="4">
    <source>
        <dbReference type="Proteomes" id="UP000799779"/>
    </source>
</evidence>
<evidence type="ECO:0000256" key="1">
    <source>
        <dbReference type="SAM" id="MobiDB-lite"/>
    </source>
</evidence>
<evidence type="ECO:0000313" key="3">
    <source>
        <dbReference type="EMBL" id="KAF1995002.1"/>
    </source>
</evidence>
<keyword evidence="2" id="KW-0472">Membrane</keyword>
<evidence type="ECO:0000256" key="2">
    <source>
        <dbReference type="SAM" id="Phobius"/>
    </source>
</evidence>
<dbReference type="AlphaFoldDB" id="A0A6A5VZ76"/>
<feature type="compositionally biased region" description="Low complexity" evidence="1">
    <location>
        <begin position="213"/>
        <end position="225"/>
    </location>
</feature>
<proteinExistence type="predicted"/>
<sequence length="378" mass="40819">MPADSLTKALPHQKHQEFVRQLEWLVLWAFYSDRPVSTVGEHSLAPRARREFIKDKRTVPALRRSIANVPSSSPGAANMEYSACTSSCFPRFEIGTCLPSNYDCVCGASSLASSLINTQGPADCIIQYCAPAAHTQFLSEVAVTCDSHNVDIRSMIDAGNPLGAVQIPLPRSVSATTTASSTVTRSSSTTFATRTSTSIFMTTALLGPPPTDSPESTTPSKSKGLPPGALGGIIGGILLLLFLLFGAYVLYRYRGRLRLFPYNSVELPANEQGDIKIMHGGNGPAEMDSRWMPTELKAKVPGTSTDPVELLAKLRESIQMVPVELPGDEGMVIGRAELEGEGEGKLIRPVQLEGDERKFARWVEVRGDRGDGNERPGI</sequence>
<feature type="transmembrane region" description="Helical" evidence="2">
    <location>
        <begin position="229"/>
        <end position="251"/>
    </location>
</feature>
<feature type="region of interest" description="Disordered" evidence="1">
    <location>
        <begin position="204"/>
        <end position="225"/>
    </location>
</feature>
<dbReference type="Proteomes" id="UP000799779">
    <property type="component" value="Unassembled WGS sequence"/>
</dbReference>
<gene>
    <name evidence="3" type="ORF">P154DRAFT_624277</name>
</gene>
<protein>
    <recommendedName>
        <fullName evidence="5">Extracellular membrane protein CFEM domain-containing protein</fullName>
    </recommendedName>
</protein>
<reference evidence="3" key="1">
    <citation type="journal article" date="2020" name="Stud. Mycol.">
        <title>101 Dothideomycetes genomes: a test case for predicting lifestyles and emergence of pathogens.</title>
        <authorList>
            <person name="Haridas S."/>
            <person name="Albert R."/>
            <person name="Binder M."/>
            <person name="Bloem J."/>
            <person name="Labutti K."/>
            <person name="Salamov A."/>
            <person name="Andreopoulos B."/>
            <person name="Baker S."/>
            <person name="Barry K."/>
            <person name="Bills G."/>
            <person name="Bluhm B."/>
            <person name="Cannon C."/>
            <person name="Castanera R."/>
            <person name="Culley D."/>
            <person name="Daum C."/>
            <person name="Ezra D."/>
            <person name="Gonzalez J."/>
            <person name="Henrissat B."/>
            <person name="Kuo A."/>
            <person name="Liang C."/>
            <person name="Lipzen A."/>
            <person name="Lutzoni F."/>
            <person name="Magnuson J."/>
            <person name="Mondo S."/>
            <person name="Nolan M."/>
            <person name="Ohm R."/>
            <person name="Pangilinan J."/>
            <person name="Park H.-J."/>
            <person name="Ramirez L."/>
            <person name="Alfaro M."/>
            <person name="Sun H."/>
            <person name="Tritt A."/>
            <person name="Yoshinaga Y."/>
            <person name="Zwiers L.-H."/>
            <person name="Turgeon B."/>
            <person name="Goodwin S."/>
            <person name="Spatafora J."/>
            <person name="Crous P."/>
            <person name="Grigoriev I."/>
        </authorList>
    </citation>
    <scope>NUCLEOTIDE SEQUENCE</scope>
    <source>
        <strain evidence="3">CBS 123094</strain>
    </source>
</reference>